<sequence>MSTSNETQASITGAAPALIRALRRAAEIAEANDRGWFGIEDVLAVLLDDDRSLLGAHAARQGLTEQFEEIRRLARSLVPGAVGGPSTPAGPAGVDFTISGPDAAELEAFVRA</sequence>
<dbReference type="EMBL" id="AP006618">
    <property type="protein sequence ID" value="BAD55163.1"/>
    <property type="molecule type" value="Genomic_DNA"/>
</dbReference>
<accession>Q5Z328</accession>
<dbReference type="Proteomes" id="UP000006820">
    <property type="component" value="Chromosome"/>
</dbReference>
<evidence type="ECO:0000313" key="2">
    <source>
        <dbReference type="Proteomes" id="UP000006820"/>
    </source>
</evidence>
<dbReference type="HOGENOM" id="CLU_2143245_0_0_11"/>
<evidence type="ECO:0008006" key="3">
    <source>
        <dbReference type="Google" id="ProtNLM"/>
    </source>
</evidence>
<dbReference type="GeneID" id="61131164"/>
<evidence type="ECO:0000313" key="1">
    <source>
        <dbReference type="EMBL" id="BAD55163.1"/>
    </source>
</evidence>
<gene>
    <name evidence="1" type="ordered locus">NFA_3210</name>
</gene>
<protein>
    <recommendedName>
        <fullName evidence="3">Clp R domain-containing protein</fullName>
    </recommendedName>
</protein>
<keyword evidence="2" id="KW-1185">Reference proteome</keyword>
<proteinExistence type="predicted"/>
<dbReference type="KEGG" id="nfa:NFA_3210"/>
<organism evidence="1 2">
    <name type="scientific">Nocardia farcinica (strain IFM 10152)</name>
    <dbReference type="NCBI Taxonomy" id="247156"/>
    <lineage>
        <taxon>Bacteria</taxon>
        <taxon>Bacillati</taxon>
        <taxon>Actinomycetota</taxon>
        <taxon>Actinomycetes</taxon>
        <taxon>Mycobacteriales</taxon>
        <taxon>Nocardiaceae</taxon>
        <taxon>Nocardia</taxon>
    </lineage>
</organism>
<dbReference type="OrthoDB" id="4556147at2"/>
<name>Q5Z328_NOCFA</name>
<dbReference type="AlphaFoldDB" id="Q5Z328"/>
<dbReference type="RefSeq" id="WP_011206850.1">
    <property type="nucleotide sequence ID" value="NC_006361.1"/>
</dbReference>
<reference evidence="1 2" key="1">
    <citation type="journal article" date="2004" name="Proc. Natl. Acad. Sci. U.S.A.">
        <title>The complete genomic sequence of Nocardia farcinica IFM 10152.</title>
        <authorList>
            <person name="Ishikawa J."/>
            <person name="Yamashita A."/>
            <person name="Mikami Y."/>
            <person name="Hoshino Y."/>
            <person name="Kurita H."/>
            <person name="Hotta K."/>
            <person name="Shiba T."/>
            <person name="Hattori M."/>
        </authorList>
    </citation>
    <scope>NUCLEOTIDE SEQUENCE [LARGE SCALE GENOMIC DNA]</scope>
    <source>
        <strain evidence="1 2">IFM 10152</strain>
    </source>
</reference>
<dbReference type="STRING" id="247156.NFA_3210"/>